<evidence type="ECO:0000256" key="1">
    <source>
        <dbReference type="SAM" id="SignalP"/>
    </source>
</evidence>
<dbReference type="Proteomes" id="UP000248597">
    <property type="component" value="Unassembled WGS sequence"/>
</dbReference>
<dbReference type="EMBL" id="QFPJ01000046">
    <property type="protein sequence ID" value="PZQ20790.1"/>
    <property type="molecule type" value="Genomic_DNA"/>
</dbReference>
<dbReference type="AlphaFoldDB" id="A0A2W5N3Y4"/>
<name>A0A2W5N3Y4_SPHMC</name>
<sequence>MRKRLLPLSILPLLAAAPAAWAFDPDTPVGEKPEAFPITLGDEEDTTIGAAFRTAFGLEKGAPAEAAREIDERTYHFRPVAIHTMENGVAVLLSVGSLEDAGHSEGGVNAVHYLKGSPTGWVKQGEWIDVGAVGTVGNGATSWAFTGLLAANPYLVTSGGGVWQGCLITSAVVTELTPAGPVDRGSFTDAMGSGAGIGQTEQNYDGRIVAAVPGKSFTVGYTGTKAFKQQYVLKDGKYELVGQDRVPGC</sequence>
<reference evidence="2 3" key="1">
    <citation type="submission" date="2017-08" db="EMBL/GenBank/DDBJ databases">
        <title>Infants hospitalized years apart are colonized by the same room-sourced microbial strains.</title>
        <authorList>
            <person name="Brooks B."/>
            <person name="Olm M.R."/>
            <person name="Firek B.A."/>
            <person name="Baker R."/>
            <person name="Thomas B.C."/>
            <person name="Morowitz M.J."/>
            <person name="Banfield J.F."/>
        </authorList>
    </citation>
    <scope>NUCLEOTIDE SEQUENCE [LARGE SCALE GENOMIC DNA]</scope>
    <source>
        <strain evidence="2">S2_005_003_R2_47</strain>
    </source>
</reference>
<evidence type="ECO:0000313" key="2">
    <source>
        <dbReference type="EMBL" id="PZQ20790.1"/>
    </source>
</evidence>
<gene>
    <name evidence="2" type="ORF">DI569_14320</name>
</gene>
<protein>
    <submittedName>
        <fullName evidence="2">Uncharacterized protein</fullName>
    </submittedName>
</protein>
<keyword evidence="1" id="KW-0732">Signal</keyword>
<proteinExistence type="predicted"/>
<evidence type="ECO:0000313" key="3">
    <source>
        <dbReference type="Proteomes" id="UP000248597"/>
    </source>
</evidence>
<feature type="chain" id="PRO_5015892122" evidence="1">
    <location>
        <begin position="23"/>
        <end position="249"/>
    </location>
</feature>
<feature type="signal peptide" evidence="1">
    <location>
        <begin position="1"/>
        <end position="22"/>
    </location>
</feature>
<comment type="caution">
    <text evidence="2">The sequence shown here is derived from an EMBL/GenBank/DDBJ whole genome shotgun (WGS) entry which is preliminary data.</text>
</comment>
<accession>A0A2W5N3Y4</accession>
<organism evidence="2 3">
    <name type="scientific">Sphingopyxis macrogoltabida</name>
    <name type="common">Sphingomonas macrogoltabidus</name>
    <dbReference type="NCBI Taxonomy" id="33050"/>
    <lineage>
        <taxon>Bacteria</taxon>
        <taxon>Pseudomonadati</taxon>
        <taxon>Pseudomonadota</taxon>
        <taxon>Alphaproteobacteria</taxon>
        <taxon>Sphingomonadales</taxon>
        <taxon>Sphingomonadaceae</taxon>
        <taxon>Sphingopyxis</taxon>
    </lineage>
</organism>